<feature type="binding site" evidence="9">
    <location>
        <position position="302"/>
    </location>
    <ligand>
        <name>2-[(2R,5Z)-2-carboxy-4-methylthiazol-5(2H)-ylidene]ethyl phosphate</name>
        <dbReference type="ChEBI" id="CHEBI:62899"/>
    </ligand>
</feature>
<protein>
    <recommendedName>
        <fullName evidence="9">Thiamine-phosphate synthase</fullName>
        <shortName evidence="9">TP synthase</shortName>
        <shortName evidence="9">TPS</shortName>
        <ecNumber evidence="9">2.5.1.3</ecNumber>
    </recommendedName>
    <alternativeName>
        <fullName evidence="9">Thiamine-phosphate pyrophosphorylase</fullName>
        <shortName evidence="9">TMP pyrophosphorylase</shortName>
        <shortName evidence="9">TMP-PPase</shortName>
    </alternativeName>
</protein>
<dbReference type="PANTHER" id="PTHR20857:SF15">
    <property type="entry name" value="THIAMINE-PHOSPHATE SYNTHASE"/>
    <property type="match status" value="1"/>
</dbReference>
<comment type="catalytic activity">
    <reaction evidence="6 9 10">
        <text>4-methyl-5-(2-phosphooxyethyl)-thiazole + 4-amino-2-methyl-5-(diphosphooxymethyl)pyrimidine + H(+) = thiamine phosphate + diphosphate</text>
        <dbReference type="Rhea" id="RHEA:22328"/>
        <dbReference type="ChEBI" id="CHEBI:15378"/>
        <dbReference type="ChEBI" id="CHEBI:33019"/>
        <dbReference type="ChEBI" id="CHEBI:37575"/>
        <dbReference type="ChEBI" id="CHEBI:57841"/>
        <dbReference type="ChEBI" id="CHEBI:58296"/>
        <dbReference type="EC" id="2.5.1.3"/>
    </reaction>
</comment>
<dbReference type="Proteomes" id="UP000609651">
    <property type="component" value="Unassembled WGS sequence"/>
</dbReference>
<feature type="domain" description="Thiamine phosphate synthase/TenI" evidence="12">
    <location>
        <begin position="146"/>
        <end position="325"/>
    </location>
</feature>
<comment type="catalytic activity">
    <reaction evidence="8 9 10">
        <text>2-[(2R,5Z)-2-carboxy-4-methylthiazol-5(2H)-ylidene]ethyl phosphate + 4-amino-2-methyl-5-(diphosphooxymethyl)pyrimidine + 2 H(+) = thiamine phosphate + CO2 + diphosphate</text>
        <dbReference type="Rhea" id="RHEA:47844"/>
        <dbReference type="ChEBI" id="CHEBI:15378"/>
        <dbReference type="ChEBI" id="CHEBI:16526"/>
        <dbReference type="ChEBI" id="CHEBI:33019"/>
        <dbReference type="ChEBI" id="CHEBI:37575"/>
        <dbReference type="ChEBI" id="CHEBI:57841"/>
        <dbReference type="ChEBI" id="CHEBI:62899"/>
        <dbReference type="EC" id="2.5.1.3"/>
    </reaction>
</comment>
<evidence type="ECO:0000256" key="7">
    <source>
        <dbReference type="ARBA" id="ARBA00047851"/>
    </source>
</evidence>
<comment type="cofactor">
    <cofactor evidence="9">
        <name>Mg(2+)</name>
        <dbReference type="ChEBI" id="CHEBI:18420"/>
    </cofactor>
    <text evidence="9">Binds 1 Mg(2+) ion per subunit.</text>
</comment>
<dbReference type="CDD" id="cd00564">
    <property type="entry name" value="TMP_TenI"/>
    <property type="match status" value="1"/>
</dbReference>
<dbReference type="InterPro" id="IPR041397">
    <property type="entry name" value="ThiD2"/>
</dbReference>
<dbReference type="Pfam" id="PF17792">
    <property type="entry name" value="ThiD2"/>
    <property type="match status" value="1"/>
</dbReference>
<evidence type="ECO:0000259" key="13">
    <source>
        <dbReference type="Pfam" id="PF17792"/>
    </source>
</evidence>
<evidence type="ECO:0000256" key="11">
    <source>
        <dbReference type="RuleBase" id="RU004253"/>
    </source>
</evidence>
<comment type="similarity">
    <text evidence="9 10">Belongs to the thiamine-phosphate synthase family.</text>
</comment>
<evidence type="ECO:0000313" key="14">
    <source>
        <dbReference type="EMBL" id="NNJ24079.1"/>
    </source>
</evidence>
<evidence type="ECO:0000256" key="1">
    <source>
        <dbReference type="ARBA" id="ARBA00005165"/>
    </source>
</evidence>
<dbReference type="GO" id="GO:0004789">
    <property type="term" value="F:thiamine-phosphate diphosphorylase activity"/>
    <property type="evidence" value="ECO:0007669"/>
    <property type="project" value="UniProtKB-EC"/>
</dbReference>
<evidence type="ECO:0000256" key="4">
    <source>
        <dbReference type="ARBA" id="ARBA00022842"/>
    </source>
</evidence>
<evidence type="ECO:0000259" key="12">
    <source>
        <dbReference type="Pfam" id="PF02581"/>
    </source>
</evidence>
<evidence type="ECO:0000256" key="8">
    <source>
        <dbReference type="ARBA" id="ARBA00047883"/>
    </source>
</evidence>
<organism evidence="14 15">
    <name type="scientific">Alienimonas chondri</name>
    <dbReference type="NCBI Taxonomy" id="2681879"/>
    <lineage>
        <taxon>Bacteria</taxon>
        <taxon>Pseudomonadati</taxon>
        <taxon>Planctomycetota</taxon>
        <taxon>Planctomycetia</taxon>
        <taxon>Planctomycetales</taxon>
        <taxon>Planctomycetaceae</taxon>
        <taxon>Alienimonas</taxon>
    </lineage>
</organism>
<accession>A0ABX1V8D7</accession>
<dbReference type="HAMAP" id="MF_00097">
    <property type="entry name" value="TMP_synthase"/>
    <property type="match status" value="1"/>
</dbReference>
<feature type="binding site" evidence="9">
    <location>
        <begin position="272"/>
        <end position="274"/>
    </location>
    <ligand>
        <name>2-[(2R,5Z)-2-carboxy-4-methylthiazol-5(2H)-ylidene]ethyl phosphate</name>
        <dbReference type="ChEBI" id="CHEBI:62899"/>
    </ligand>
</feature>
<dbReference type="NCBIfam" id="NF002727">
    <property type="entry name" value="PRK02615.1"/>
    <property type="match status" value="1"/>
</dbReference>
<dbReference type="EMBL" id="WTPX01000002">
    <property type="protein sequence ID" value="NNJ24079.1"/>
    <property type="molecule type" value="Genomic_DNA"/>
</dbReference>
<dbReference type="RefSeq" id="WP_171182627.1">
    <property type="nucleotide sequence ID" value="NZ_WTPX01000002.1"/>
</dbReference>
<feature type="domain" description="ThiD2" evidence="13">
    <location>
        <begin position="9"/>
        <end position="130"/>
    </location>
</feature>
<dbReference type="SUPFAM" id="SSF51391">
    <property type="entry name" value="Thiamin phosphate synthase"/>
    <property type="match status" value="1"/>
</dbReference>
<evidence type="ECO:0000256" key="10">
    <source>
        <dbReference type="RuleBase" id="RU003826"/>
    </source>
</evidence>
<dbReference type="EC" id="2.5.1.3" evidence="9"/>
<feature type="binding site" evidence="9">
    <location>
        <begin position="175"/>
        <end position="179"/>
    </location>
    <ligand>
        <name>4-amino-2-methyl-5-(diphosphooxymethyl)pyrimidine</name>
        <dbReference type="ChEBI" id="CHEBI:57841"/>
    </ligand>
</feature>
<dbReference type="PANTHER" id="PTHR20857">
    <property type="entry name" value="THIAMINE-PHOSPHATE PYROPHOSPHORYLASE"/>
    <property type="match status" value="1"/>
</dbReference>
<feature type="binding site" evidence="9">
    <location>
        <position position="208"/>
    </location>
    <ligand>
        <name>Mg(2+)</name>
        <dbReference type="ChEBI" id="CHEBI:18420"/>
    </ligand>
</feature>
<comment type="caution">
    <text evidence="14">The sequence shown here is derived from an EMBL/GenBank/DDBJ whole genome shotgun (WGS) entry which is preliminary data.</text>
</comment>
<evidence type="ECO:0000313" key="15">
    <source>
        <dbReference type="Proteomes" id="UP000609651"/>
    </source>
</evidence>
<reference evidence="14 15" key="1">
    <citation type="journal article" date="2020" name="Syst. Appl. Microbiol.">
        <title>Alienimonas chondri sp. nov., a novel planctomycete isolated from the biofilm of the red alga Chondrus crispus.</title>
        <authorList>
            <person name="Vitorino I."/>
            <person name="Albuquerque L."/>
            <person name="Wiegand S."/>
            <person name="Kallscheuer N."/>
            <person name="da Costa M.S."/>
            <person name="Lobo-da-Cunha A."/>
            <person name="Jogler C."/>
            <person name="Lage O.M."/>
        </authorList>
    </citation>
    <scope>NUCLEOTIDE SEQUENCE [LARGE SCALE GENOMIC DNA]</scope>
    <source>
        <strain evidence="14 15">LzC2</strain>
    </source>
</reference>
<proteinExistence type="inferred from homology"/>
<feature type="binding site" evidence="9">
    <location>
        <position position="275"/>
    </location>
    <ligand>
        <name>4-amino-2-methyl-5-(diphosphooxymethyl)pyrimidine</name>
        <dbReference type="ChEBI" id="CHEBI:57841"/>
    </ligand>
</feature>
<keyword evidence="3 9" id="KW-0479">Metal-binding</keyword>
<feature type="binding site" evidence="9">
    <location>
        <position position="207"/>
    </location>
    <ligand>
        <name>4-amino-2-methyl-5-(diphosphooxymethyl)pyrimidine</name>
        <dbReference type="ChEBI" id="CHEBI:57841"/>
    </ligand>
</feature>
<dbReference type="Gene3D" id="3.20.20.70">
    <property type="entry name" value="Aldolase class I"/>
    <property type="match status" value="1"/>
</dbReference>
<evidence type="ECO:0000256" key="5">
    <source>
        <dbReference type="ARBA" id="ARBA00022977"/>
    </source>
</evidence>
<dbReference type="NCBIfam" id="TIGR00693">
    <property type="entry name" value="thiE"/>
    <property type="match status" value="1"/>
</dbReference>
<feature type="binding site" evidence="9">
    <location>
        <position position="227"/>
    </location>
    <ligand>
        <name>Mg(2+)</name>
        <dbReference type="ChEBI" id="CHEBI:18420"/>
    </ligand>
</feature>
<feature type="binding site" evidence="9">
    <location>
        <position position="246"/>
    </location>
    <ligand>
        <name>4-amino-2-methyl-5-(diphosphooxymethyl)pyrimidine</name>
        <dbReference type="ChEBI" id="CHEBI:57841"/>
    </ligand>
</feature>
<dbReference type="InterPro" id="IPR016229">
    <property type="entry name" value="TMP_synthase_cyanobac_bac"/>
</dbReference>
<dbReference type="InterPro" id="IPR036206">
    <property type="entry name" value="ThiamineP_synth_sf"/>
</dbReference>
<dbReference type="InterPro" id="IPR022998">
    <property type="entry name" value="ThiamineP_synth_TenI"/>
</dbReference>
<gene>
    <name evidence="9 14" type="primary">thiE</name>
    <name evidence="14" type="ORF">LzC2_01280</name>
</gene>
<evidence type="ECO:0000256" key="6">
    <source>
        <dbReference type="ARBA" id="ARBA00047334"/>
    </source>
</evidence>
<evidence type="ECO:0000256" key="3">
    <source>
        <dbReference type="ARBA" id="ARBA00022723"/>
    </source>
</evidence>
<evidence type="ECO:0000256" key="9">
    <source>
        <dbReference type="HAMAP-Rule" id="MF_00097"/>
    </source>
</evidence>
<keyword evidence="2 9" id="KW-0808">Transferase</keyword>
<comment type="function">
    <text evidence="9">Condenses 4-methyl-5-(beta-hydroxyethyl)thiazole monophosphate (THZ-P) and 2-methyl-4-amino-5-hydroxymethyl pyrimidine pyrophosphate (HMP-PP) to form thiamine monophosphate (TMP).</text>
</comment>
<comment type="catalytic activity">
    <reaction evidence="7 9 10">
        <text>2-(2-carboxy-4-methylthiazol-5-yl)ethyl phosphate + 4-amino-2-methyl-5-(diphosphooxymethyl)pyrimidine + 2 H(+) = thiamine phosphate + CO2 + diphosphate</text>
        <dbReference type="Rhea" id="RHEA:47848"/>
        <dbReference type="ChEBI" id="CHEBI:15378"/>
        <dbReference type="ChEBI" id="CHEBI:16526"/>
        <dbReference type="ChEBI" id="CHEBI:33019"/>
        <dbReference type="ChEBI" id="CHEBI:37575"/>
        <dbReference type="ChEBI" id="CHEBI:57841"/>
        <dbReference type="ChEBI" id="CHEBI:62890"/>
        <dbReference type="EC" id="2.5.1.3"/>
    </reaction>
</comment>
<sequence length="355" mass="37724">MPSDPATLRLLDAAENRAREGLRVLEDHARFVLNDGGLTAELKSIRHGLASVLPIDRLARCDARETAGDVGTTLSEPTERSRSDAAAVIAANAARVQEALRSLEEWSKLDDPERAAAFEALRYRVYTLEKRLAGTLARPSLGPWRLYLLLTRSACVRPWREVLKAVCEAGVGPVQVREKNLSDRELLAHLRDVRAITAAAGVPLIVNDRPDLARLCGADGVHLGDEDLPIEPVRAMLGERALIGASTHRPEDATAALAAGADHLGVGPCFPSATKSFEAFPGSDYLRWAAEHVAVPWYAIGGIDRATIETAVAAGATRVAVCGAICGADDPGRAAADLLASLPNASDDPHPSATL</sequence>
<dbReference type="InterPro" id="IPR034291">
    <property type="entry name" value="TMP_synthase"/>
</dbReference>
<dbReference type="InterPro" id="IPR013785">
    <property type="entry name" value="Aldolase_TIM"/>
</dbReference>
<dbReference type="Pfam" id="PF02581">
    <property type="entry name" value="TMP-TENI"/>
    <property type="match status" value="1"/>
</dbReference>
<keyword evidence="15" id="KW-1185">Reference proteome</keyword>
<comment type="caution">
    <text evidence="9">Lacks conserved residue(s) required for the propagation of feature annotation.</text>
</comment>
<keyword evidence="4 9" id="KW-0460">Magnesium</keyword>
<dbReference type="PIRSF" id="PIRSF000512">
    <property type="entry name" value="TMP_PPase_Cyanobac_prd"/>
    <property type="match status" value="1"/>
</dbReference>
<evidence type="ECO:0000256" key="2">
    <source>
        <dbReference type="ARBA" id="ARBA00022679"/>
    </source>
</evidence>
<comment type="pathway">
    <text evidence="1 9 11">Cofactor biosynthesis; thiamine diphosphate biosynthesis; thiamine phosphate from 4-amino-2-methyl-5-diphosphomethylpyrimidine and 4-methyl-5-(2-phosphoethyl)-thiazole: step 1/1.</text>
</comment>
<name>A0ABX1V8D7_9PLAN</name>
<keyword evidence="5 9" id="KW-0784">Thiamine biosynthesis</keyword>